<feature type="compositionally biased region" description="Basic residues" evidence="1">
    <location>
        <begin position="136"/>
        <end position="147"/>
    </location>
</feature>
<dbReference type="AlphaFoldDB" id="A0A3B1JJ67"/>
<evidence type="ECO:0000256" key="1">
    <source>
        <dbReference type="SAM" id="MobiDB-lite"/>
    </source>
</evidence>
<organism evidence="3 4">
    <name type="scientific">Astyanax mexicanus</name>
    <name type="common">Blind cave fish</name>
    <name type="synonym">Astyanax fasciatus mexicanus</name>
    <dbReference type="NCBI Taxonomy" id="7994"/>
    <lineage>
        <taxon>Eukaryota</taxon>
        <taxon>Metazoa</taxon>
        <taxon>Chordata</taxon>
        <taxon>Craniata</taxon>
        <taxon>Vertebrata</taxon>
        <taxon>Euteleostomi</taxon>
        <taxon>Actinopterygii</taxon>
        <taxon>Neopterygii</taxon>
        <taxon>Teleostei</taxon>
        <taxon>Ostariophysi</taxon>
        <taxon>Characiformes</taxon>
        <taxon>Characoidei</taxon>
        <taxon>Acestrorhamphidae</taxon>
        <taxon>Acestrorhamphinae</taxon>
        <taxon>Astyanax</taxon>
    </lineage>
</organism>
<feature type="compositionally biased region" description="Low complexity" evidence="1">
    <location>
        <begin position="75"/>
        <end position="84"/>
    </location>
</feature>
<reference evidence="3" key="4">
    <citation type="submission" date="2025-09" db="UniProtKB">
        <authorList>
            <consortium name="Ensembl"/>
        </authorList>
    </citation>
    <scope>IDENTIFICATION</scope>
</reference>
<dbReference type="Bgee" id="ENSAMXG00000039541">
    <property type="expression patterns" value="Expressed in muscle tissue and 7 other cell types or tissues"/>
</dbReference>
<reference evidence="4" key="2">
    <citation type="journal article" date="2014" name="Nat. Commun.">
        <title>The cavefish genome reveals candidate genes for eye loss.</title>
        <authorList>
            <person name="McGaugh S.E."/>
            <person name="Gross J.B."/>
            <person name="Aken B."/>
            <person name="Blin M."/>
            <person name="Borowsky R."/>
            <person name="Chalopin D."/>
            <person name="Hinaux H."/>
            <person name="Jeffery W.R."/>
            <person name="Keene A."/>
            <person name="Ma L."/>
            <person name="Minx P."/>
            <person name="Murphy D."/>
            <person name="O'Quin K.E."/>
            <person name="Retaux S."/>
            <person name="Rohner N."/>
            <person name="Searle S.M."/>
            <person name="Stahl B.A."/>
            <person name="Tabin C."/>
            <person name="Volff J.N."/>
            <person name="Yoshizawa M."/>
            <person name="Warren W.C."/>
        </authorList>
    </citation>
    <scope>NUCLEOTIDE SEQUENCE [LARGE SCALE GENOMIC DNA]</scope>
    <source>
        <strain evidence="4">female</strain>
    </source>
</reference>
<dbReference type="Ensembl" id="ENSAMXT00000029797.1">
    <property type="protein sequence ID" value="ENSAMXP00000041890.1"/>
    <property type="gene ID" value="ENSAMXG00000039541.1"/>
</dbReference>
<feature type="region of interest" description="Disordered" evidence="1">
    <location>
        <begin position="75"/>
        <end position="151"/>
    </location>
</feature>
<name>A0A3B1JJ67_ASTMX</name>
<evidence type="ECO:0000313" key="4">
    <source>
        <dbReference type="Proteomes" id="UP000018467"/>
    </source>
</evidence>
<evidence type="ECO:0000313" key="3">
    <source>
        <dbReference type="Ensembl" id="ENSAMXP00000041890.1"/>
    </source>
</evidence>
<dbReference type="Proteomes" id="UP000018467">
    <property type="component" value="Unassembled WGS sequence"/>
</dbReference>
<feature type="domain" description="Reverse transcriptase" evidence="2">
    <location>
        <begin position="381"/>
        <end position="660"/>
    </location>
</feature>
<dbReference type="GeneTree" id="ENSGT00730000113263"/>
<feature type="region of interest" description="Disordered" evidence="1">
    <location>
        <begin position="1"/>
        <end position="20"/>
    </location>
</feature>
<dbReference type="CDD" id="cd01650">
    <property type="entry name" value="RT_nLTR_like"/>
    <property type="match status" value="1"/>
</dbReference>
<evidence type="ECO:0000259" key="2">
    <source>
        <dbReference type="PROSITE" id="PS50878"/>
    </source>
</evidence>
<dbReference type="PROSITE" id="PS50878">
    <property type="entry name" value="RT_POL"/>
    <property type="match status" value="1"/>
</dbReference>
<dbReference type="InParanoid" id="A0A3B1JJ67"/>
<reference evidence="4" key="1">
    <citation type="submission" date="2013-03" db="EMBL/GenBank/DDBJ databases">
        <authorList>
            <person name="Jeffery W."/>
            <person name="Warren W."/>
            <person name="Wilson R.K."/>
        </authorList>
    </citation>
    <scope>NUCLEOTIDE SEQUENCE</scope>
    <source>
        <strain evidence="4">female</strain>
    </source>
</reference>
<keyword evidence="4" id="KW-1185">Reference proteome</keyword>
<sequence length="1143" mass="130008">MKPKKRQPEGPPRGGMEEGPILTDHMVTNGMDSHNEKFLRKCTCGWQKVTSLRGLHIHQGKMKCGRIANQHDRAAAAGQTAGTGSQVSNHSAAGPSSAEQATSAEVLESREATPESTFQAAPPPLGVAQPASQRKQLGRRNKIKWPKSKSQEEWRSLDDHLSVVLEHSLRGTVEHKLASLSNIIYEECRERFGECAEKRAPAPRQKGRRERGIEELIANRRELRKRWRKAAPEEWEGLKLLWSDLKQRLGKLRRAERIRKRRQRKEKERRDFYRDPFKYACQLLEEKRSGKLSISKEDLEQYIKGQYTDESRDIPLGSPGYVPRPDPPKTAFDIAPPRLSEIKEALRKARSGSAPGPNGIPYKLYKHCPQVTKIVWNLMRVVWKNKSVPAEWQEAVGIFIPKEQNSTTTSQFRSIALLNVEGKIFFTVLARRIAQFLKSNSYIDTSCQKAGLPGFPGCIEHATMIWEQIQRAKREKSDLHVVWLDMANAYGSVPHKLVEFALEFFYIPDCIITIIGKYFSNLRMSFVMDGFATGWQQLEVGIAMGCSISPILFVAAFEVILIGARQVARGLKTPEGGRFPALRGYMDDVTSILQTAPCTARLLKRLEELTMWARMKIKSSKSRSLSIRKGVRDDRTVFSAGGEKIPLLAEQPIRSLGREYTAELSDRQMGTMIQRQLREGLIKINSSQLPGKLKVWCYQFTLFQRVMWPLKVCEVPSSVSSKMDGIANSYMRKWLGLPRCFSDAGLFGKNMLQLPLKSINLGYKQEKTRLVLEVNESRDEVVKGARVAIRTGRKWRAQEEVNQAISRLQHKEVLGRTQVSQAGLGWGESVPFWSKATREQRKIMVVEEVSQVEQDRYLIKAVSQGKQGAWTRWEDTINRVITWTDIWRMPQSRLSFLLRAAYDTLPCPQNLSQWFGSEEKCPLCSKLNVSLQHILSGCSVALSQGRLRWRHNQVLRKLAEQLEESRVRANIFPEVSRPKIPFVKPGEGVQKTAAGRPTCLLSPGKEWEMRVDLGTKLIFPSEITQTTLRPDVVMWSRAAKKVLIIELTVPWEEGMLAAYEYKRLKYSDLAAECREGGWTTSIHPVEVGCRGFVGKSTMQLLRDTGMTGTRLKKAVKELAEEAEKASYWLWLRRKDSNWGSTPQ</sequence>
<dbReference type="InterPro" id="IPR000477">
    <property type="entry name" value="RT_dom"/>
</dbReference>
<accession>A0A3B1JJ67</accession>
<dbReference type="Pfam" id="PF00078">
    <property type="entry name" value="RVT_1"/>
    <property type="match status" value="1"/>
</dbReference>
<reference evidence="3" key="3">
    <citation type="submission" date="2025-08" db="UniProtKB">
        <authorList>
            <consortium name="Ensembl"/>
        </authorList>
    </citation>
    <scope>IDENTIFICATION</scope>
</reference>
<dbReference type="PANTHER" id="PTHR19446">
    <property type="entry name" value="REVERSE TRANSCRIPTASES"/>
    <property type="match status" value="1"/>
</dbReference>
<protein>
    <recommendedName>
        <fullName evidence="2">Reverse transcriptase domain-containing protein</fullName>
    </recommendedName>
</protein>
<dbReference type="STRING" id="7994.ENSAMXP00000041890"/>
<proteinExistence type="predicted"/>